<evidence type="ECO:0000256" key="1">
    <source>
        <dbReference type="ARBA" id="ARBA00010016"/>
    </source>
</evidence>
<feature type="region of interest" description="Disordered" evidence="2">
    <location>
        <begin position="121"/>
        <end position="180"/>
    </location>
</feature>
<dbReference type="InterPro" id="IPR007573">
    <property type="entry name" value="QWRF"/>
</dbReference>
<evidence type="ECO:0000256" key="2">
    <source>
        <dbReference type="SAM" id="MobiDB-lite"/>
    </source>
</evidence>
<feature type="region of interest" description="Disordered" evidence="2">
    <location>
        <begin position="218"/>
        <end position="275"/>
    </location>
</feature>
<dbReference type="GO" id="GO:0008017">
    <property type="term" value="F:microtubule binding"/>
    <property type="evidence" value="ECO:0007669"/>
    <property type="project" value="TreeGrafter"/>
</dbReference>
<feature type="region of interest" description="Disordered" evidence="2">
    <location>
        <begin position="15"/>
        <end position="76"/>
    </location>
</feature>
<dbReference type="Proteomes" id="UP000237105">
    <property type="component" value="Unassembled WGS sequence"/>
</dbReference>
<feature type="compositionally biased region" description="Basic and acidic residues" evidence="2">
    <location>
        <begin position="121"/>
        <end position="145"/>
    </location>
</feature>
<dbReference type="STRING" id="3476.A0A2P5E4T0"/>
<keyword evidence="4" id="KW-1185">Reference proteome</keyword>
<proteinExistence type="inferred from homology"/>
<protein>
    <submittedName>
        <fullName evidence="3">QWRF family</fullName>
    </submittedName>
</protein>
<dbReference type="GO" id="GO:0051225">
    <property type="term" value="P:spindle assembly"/>
    <property type="evidence" value="ECO:0007669"/>
    <property type="project" value="TreeGrafter"/>
</dbReference>
<comment type="similarity">
    <text evidence="1">Belongs to the QWRF family.</text>
</comment>
<dbReference type="PANTHER" id="PTHR31807">
    <property type="entry name" value="AUGMIN FAMILY MEMBER"/>
    <property type="match status" value="1"/>
</dbReference>
<organism evidence="3 4">
    <name type="scientific">Parasponia andersonii</name>
    <name type="common">Sponia andersonii</name>
    <dbReference type="NCBI Taxonomy" id="3476"/>
    <lineage>
        <taxon>Eukaryota</taxon>
        <taxon>Viridiplantae</taxon>
        <taxon>Streptophyta</taxon>
        <taxon>Embryophyta</taxon>
        <taxon>Tracheophyta</taxon>
        <taxon>Spermatophyta</taxon>
        <taxon>Magnoliopsida</taxon>
        <taxon>eudicotyledons</taxon>
        <taxon>Gunneridae</taxon>
        <taxon>Pentapetalae</taxon>
        <taxon>rosids</taxon>
        <taxon>fabids</taxon>
        <taxon>Rosales</taxon>
        <taxon>Cannabaceae</taxon>
        <taxon>Parasponia</taxon>
    </lineage>
</organism>
<gene>
    <name evidence="3" type="ORF">PanWU01x14_001200</name>
</gene>
<dbReference type="EMBL" id="JXTB01000001">
    <property type="protein sequence ID" value="PON80564.1"/>
    <property type="molecule type" value="Genomic_DNA"/>
</dbReference>
<feature type="compositionally biased region" description="Polar residues" evidence="2">
    <location>
        <begin position="252"/>
        <end position="272"/>
    </location>
</feature>
<accession>A0A2P5E4T0</accession>
<dbReference type="AlphaFoldDB" id="A0A2P5E4T0"/>
<evidence type="ECO:0000313" key="3">
    <source>
        <dbReference type="EMBL" id="PON80564.1"/>
    </source>
</evidence>
<dbReference type="GO" id="GO:0005880">
    <property type="term" value="C:nuclear microtubule"/>
    <property type="evidence" value="ECO:0007669"/>
    <property type="project" value="TreeGrafter"/>
</dbReference>
<feature type="compositionally biased region" description="Polar residues" evidence="2">
    <location>
        <begin position="23"/>
        <end position="42"/>
    </location>
</feature>
<sequence length="587" mass="64047">MKKFENEAVVVRTRPKAREVSSRFLSPTSKSSLEIGNPSPTRGLSPVRRKPGSSFAETGKNRAQLDGSGSLRGLWPSSITTTTTASSSLDSANKIDTLADHLGNERLNDLLLERKSSGFLDRQRSSSREFSRYENDKESTKENHRPILGGSMRYTGSSSRFSGKLSSSSSSNKFFSTSSDVAPGRFSVDENALHQKPSRRMSDSFTGASDPGLEYGDAYSGMDFGSPSDMGKSSRVRRSGVEVSSKYMNDIGTRTRTGSAGSNMSNPVSLDSSPRLGRLSIKTAIKRANSLTAGYGGGKSQWALSPGRSASPSLSVESKGKLMSFSSLKPPNSSSTTKGVEKLLNLGLDLFKSKKSSSSSSSNSASSNLLLGGYGTTEASHQLRLLHNRFMQWRYANARADAVNSNIANHVESNLSCAWDVLTKLQHSVVQKRLQLQKEKLDMKLNFILQSELKLLEAWGDMERQHLAAVSTTKECLHSVVCRVPLIEGAKVDVQSALITFRHASDLTSAIRSTLTSFSPSAGKTGPLISELAEVVAQERLLLEECLEHFRTISILELKERQLKSSVMQMEFWQQQQQQKQGLAISS</sequence>
<feature type="compositionally biased region" description="Low complexity" evidence="2">
    <location>
        <begin position="157"/>
        <end position="179"/>
    </location>
</feature>
<dbReference type="GO" id="GO:0005737">
    <property type="term" value="C:cytoplasm"/>
    <property type="evidence" value="ECO:0007669"/>
    <property type="project" value="TreeGrafter"/>
</dbReference>
<dbReference type="OrthoDB" id="774923at2759"/>
<dbReference type="PANTHER" id="PTHR31807:SF31">
    <property type="entry name" value="QWRF MOTIF PROTEIN (DUF566)-RELATED"/>
    <property type="match status" value="1"/>
</dbReference>
<name>A0A2P5E4T0_PARAD</name>
<reference evidence="4" key="1">
    <citation type="submission" date="2016-06" db="EMBL/GenBank/DDBJ databases">
        <title>Parallel loss of symbiosis genes in relatives of nitrogen-fixing non-legume Parasponia.</title>
        <authorList>
            <person name="Van Velzen R."/>
            <person name="Holmer R."/>
            <person name="Bu F."/>
            <person name="Rutten L."/>
            <person name="Van Zeijl A."/>
            <person name="Liu W."/>
            <person name="Santuari L."/>
            <person name="Cao Q."/>
            <person name="Sharma T."/>
            <person name="Shen D."/>
            <person name="Roswanjaya Y."/>
            <person name="Wardhani T."/>
            <person name="Kalhor M.S."/>
            <person name="Jansen J."/>
            <person name="Van den Hoogen J."/>
            <person name="Gungor B."/>
            <person name="Hartog M."/>
            <person name="Hontelez J."/>
            <person name="Verver J."/>
            <person name="Yang W.-C."/>
            <person name="Schijlen E."/>
            <person name="Repin R."/>
            <person name="Schilthuizen M."/>
            <person name="Schranz E."/>
            <person name="Heidstra R."/>
            <person name="Miyata K."/>
            <person name="Fedorova E."/>
            <person name="Kohlen W."/>
            <person name="Bisseling T."/>
            <person name="Smit S."/>
            <person name="Geurts R."/>
        </authorList>
    </citation>
    <scope>NUCLEOTIDE SEQUENCE [LARGE SCALE GENOMIC DNA]</scope>
    <source>
        <strain evidence="4">cv. WU1-14</strain>
    </source>
</reference>
<comment type="caution">
    <text evidence="3">The sequence shown here is derived from an EMBL/GenBank/DDBJ whole genome shotgun (WGS) entry which is preliminary data.</text>
</comment>
<evidence type="ECO:0000313" key="4">
    <source>
        <dbReference type="Proteomes" id="UP000237105"/>
    </source>
</evidence>
<dbReference type="Pfam" id="PF04484">
    <property type="entry name" value="QWRF"/>
    <property type="match status" value="1"/>
</dbReference>